<sequence length="450" mass="51017">MSLSPRPPTMNNSIVNHQEFAAIIHQKSANFLGRDFVFTAINNFLNRYNRGYFTIIGLPGSGKSAIIAQYINQNNPPENRQVIYYNAELEGKNHAEEFLKFVCQQLLDITPPQPSNIQSLSSSSPRSGGTEGGAGREKNIPLFTGGMRGVLPDNATEGSWFLSLLLQQISDHLQSNQPNQKLIIAIDSLNCINSQLQPPGTNIFYLPRYIPQGIYFLLTRRPFLSDNSGLLIEAPVQSLHLEDYPQENKRDIQNYIRRNLTPLTPLPYEGMGEQDASNSPSPITEIEEKNLSNSPLLAGEGLGERSIKSWLNTHQINEAEFITNLTNRSENNFLYISQILAAITNNFYPQPSQIGTSFPPPLETYYQQHLEKMLGSQYQDFPLAVLQVLSQTTQPISVTDIANFLNTDEYDIEELLENWLEFLQIETISDSTTYKFYHDNFRQWLIKSLF</sequence>
<gene>
    <name evidence="1" type="ORF">FJR39_10330</name>
</gene>
<evidence type="ECO:0000313" key="1">
    <source>
        <dbReference type="EMBL" id="MTJ43572.1"/>
    </source>
</evidence>
<name>A0ACC7S5S9_DOLFA</name>
<proteinExistence type="predicted"/>
<reference evidence="2" key="1">
    <citation type="journal article" date="2020" name="Toxins">
        <title>Phylogenomic Analysis of Secondary Metabolism in the Toxic Cyanobacterial Genera Anabaena, Dolichospermum and Aphanizomenon.</title>
        <authorList>
            <person name="Oesterholm J."/>
            <person name="Popin R.V."/>
            <person name="Fewer D.P."/>
            <person name="Sivonen K."/>
        </authorList>
    </citation>
    <scope>NUCLEOTIDE SEQUENCE [LARGE SCALE GENOMIC DNA]</scope>
    <source>
        <strain evidence="2">UHCC 0037</strain>
    </source>
</reference>
<accession>A0ACC7S5S9</accession>
<keyword evidence="1" id="KW-0067">ATP-binding</keyword>
<comment type="caution">
    <text evidence="1">The sequence shown here is derived from an EMBL/GenBank/DDBJ whole genome shotgun (WGS) entry which is preliminary data.</text>
</comment>
<dbReference type="Proteomes" id="UP001517388">
    <property type="component" value="Unassembled WGS sequence"/>
</dbReference>
<evidence type="ECO:0000313" key="2">
    <source>
        <dbReference type="Proteomes" id="UP001517388"/>
    </source>
</evidence>
<keyword evidence="2" id="KW-1185">Reference proteome</keyword>
<keyword evidence="1" id="KW-0547">Nucleotide-binding</keyword>
<dbReference type="EMBL" id="VILF01000003">
    <property type="protein sequence ID" value="MTJ43572.1"/>
    <property type="molecule type" value="Genomic_DNA"/>
</dbReference>
<protein>
    <submittedName>
        <fullName evidence="1">ATP-binding protein</fullName>
    </submittedName>
</protein>
<organism evidence="1 2">
    <name type="scientific">Dolichospermum flos-aquae UHCC 0037</name>
    <dbReference type="NCBI Taxonomy" id="2590026"/>
    <lineage>
        <taxon>Bacteria</taxon>
        <taxon>Bacillati</taxon>
        <taxon>Cyanobacteriota</taxon>
        <taxon>Cyanophyceae</taxon>
        <taxon>Nostocales</taxon>
        <taxon>Aphanizomenonaceae</taxon>
        <taxon>Dolichospermum</taxon>
    </lineage>
</organism>